<gene>
    <name evidence="19" type="ORF">JOB18_032206</name>
</gene>
<name>A0AAV6R8R2_SOLSE</name>
<feature type="region of interest" description="Disordered" evidence="17">
    <location>
        <begin position="216"/>
        <end position="242"/>
    </location>
</feature>
<dbReference type="GO" id="GO:0005925">
    <property type="term" value="C:focal adhesion"/>
    <property type="evidence" value="ECO:0007669"/>
    <property type="project" value="UniProtKB-SubCell"/>
</dbReference>
<reference evidence="19 20" key="1">
    <citation type="journal article" date="2021" name="Sci. Rep.">
        <title>Chromosome anchoring in Senegalese sole (Solea senegalensis) reveals sex-associated markers and genome rearrangements in flatfish.</title>
        <authorList>
            <person name="Guerrero-Cozar I."/>
            <person name="Gomez-Garrido J."/>
            <person name="Berbel C."/>
            <person name="Martinez-Blanch J.F."/>
            <person name="Alioto T."/>
            <person name="Claros M.G."/>
            <person name="Gagnaire P.A."/>
            <person name="Manchado M."/>
        </authorList>
    </citation>
    <scope>NUCLEOTIDE SEQUENCE [LARGE SCALE GENOMIC DNA]</scope>
    <source>
        <strain evidence="19">Sse05_10M</strain>
    </source>
</reference>
<keyword evidence="12" id="KW-0966">Cell projection</keyword>
<dbReference type="PROSITE" id="PS50002">
    <property type="entry name" value="SH3"/>
    <property type="match status" value="1"/>
</dbReference>
<proteinExistence type="inferred from homology"/>
<organism evidence="19 20">
    <name type="scientific">Solea senegalensis</name>
    <name type="common">Senegalese sole</name>
    <dbReference type="NCBI Taxonomy" id="28829"/>
    <lineage>
        <taxon>Eukaryota</taxon>
        <taxon>Metazoa</taxon>
        <taxon>Chordata</taxon>
        <taxon>Craniata</taxon>
        <taxon>Vertebrata</taxon>
        <taxon>Euteleostomi</taxon>
        <taxon>Actinopterygii</taxon>
        <taxon>Neopterygii</taxon>
        <taxon>Teleostei</taxon>
        <taxon>Neoteleostei</taxon>
        <taxon>Acanthomorphata</taxon>
        <taxon>Carangaria</taxon>
        <taxon>Pleuronectiformes</taxon>
        <taxon>Pleuronectoidei</taxon>
        <taxon>Soleidae</taxon>
        <taxon>Solea</taxon>
    </lineage>
</organism>
<evidence type="ECO:0000256" key="12">
    <source>
        <dbReference type="ARBA" id="ARBA00023273"/>
    </source>
</evidence>
<dbReference type="GO" id="GO:0007169">
    <property type="term" value="P:cell surface receptor protein tyrosine kinase signaling pathway"/>
    <property type="evidence" value="ECO:0007669"/>
    <property type="project" value="TreeGrafter"/>
</dbReference>
<evidence type="ECO:0000256" key="7">
    <source>
        <dbReference type="ARBA" id="ARBA00022553"/>
    </source>
</evidence>
<feature type="compositionally biased region" description="Low complexity" evidence="17">
    <location>
        <begin position="488"/>
        <end position="510"/>
    </location>
</feature>
<evidence type="ECO:0000256" key="5">
    <source>
        <dbReference type="ARBA" id="ARBA00022443"/>
    </source>
</evidence>
<keyword evidence="7" id="KW-0597">Phosphoprotein</keyword>
<evidence type="ECO:0000256" key="11">
    <source>
        <dbReference type="ARBA" id="ARBA00023036"/>
    </source>
</evidence>
<evidence type="ECO:0000256" key="1">
    <source>
        <dbReference type="ARBA" id="ARBA00004246"/>
    </source>
</evidence>
<dbReference type="FunFam" id="1.20.120.830:FF:000001">
    <property type="entry name" value="BCAR1 scaffold protein, Cas family member"/>
    <property type="match status" value="1"/>
</dbReference>
<accession>A0AAV6R8R2</accession>
<evidence type="ECO:0000313" key="19">
    <source>
        <dbReference type="EMBL" id="KAG7500865.1"/>
    </source>
</evidence>
<dbReference type="GO" id="GO:0007155">
    <property type="term" value="P:cell adhesion"/>
    <property type="evidence" value="ECO:0007669"/>
    <property type="project" value="UniProtKB-KW"/>
</dbReference>
<feature type="region of interest" description="Disordered" evidence="17">
    <location>
        <begin position="678"/>
        <end position="723"/>
    </location>
</feature>
<evidence type="ECO:0000256" key="6">
    <source>
        <dbReference type="ARBA" id="ARBA00022490"/>
    </source>
</evidence>
<dbReference type="PANTHER" id="PTHR10654:SF20">
    <property type="entry name" value="ENHANCER OF FILAMENTATION 1"/>
    <property type="match status" value="1"/>
</dbReference>
<keyword evidence="10" id="KW-0007">Acetylation</keyword>
<dbReference type="FunFam" id="1.20.120.230:FF:000001">
    <property type="entry name" value="Breast cancer anti-estrogen resistance 1"/>
    <property type="match status" value="1"/>
</dbReference>
<comment type="similarity">
    <text evidence="4">Belongs to the CAS family.</text>
</comment>
<evidence type="ECO:0000256" key="16">
    <source>
        <dbReference type="PROSITE-ProRule" id="PRU00192"/>
    </source>
</evidence>
<dbReference type="FunFam" id="2.30.30.40:FF:000009">
    <property type="entry name" value="Breast cancer anti-estrogen resistance 1"/>
    <property type="match status" value="1"/>
</dbReference>
<sequence>MPYSEKNGPPYPLVAQRMGSSWAQADYERMGMNRKGTPPLLRMTFSPKEPGWIMFPDSRRLGPDMTRAAGDRLSGHIQECPECPAAVYVNEQWTASVVESNVELCDVSLFSVIQTDIFSLFPESQRKSSKMKYKNLMAKALYDNMPESPEELAFRKGDILTVIEQNTGGLEGWWLCSLHGRQGIAPGNRLKLLIGPMFDSQSPVASAASAVAHSPQSYQQKAGSGSQGLYQVPPSLQSPQQQSVYQVPPGQDVYQVPPRSTLAADNTPSKVVTPTRVGQSYTYSAGQHNQQDLYDVPPSRPQGVYDIPPGQMFGGQHNTARNQGVYDVPPSQMDPRTQGIYDIPSSSQGVYSVPPCRTNPALQEGNYDFPQPLKHKQEGIYDVPPPALTKPTKSPQSPYDFPPSVEPAAHHQQTNPNSNEGIYDVPPPALHSGAASQTDIYDIPRCKPPSHQPKTSPADRDGSKGIYDIPPQDARAVGDVTDGVNRLSFSSTGSTRSSMSTSSSSTGSSSENRLALDVDAAVQRLYRLQQAVEASVWALHSMAASPHWRTFPFMERHANDVRTVLDRVRAALGDFVVFGRGAAANATSLSDSSLHSKLRRQLGRLEDSQQILLQIYQVLENCSWALNTLASSGKHHNKSDDLDRFVMVSRTVPDDTKQLVSTIGSNAELLFRQTHMDGSFSNGSTPDENMIHPLTSPSSDNDNYREQTKPFPVPSSQDKDNMNHSEKCVKSWMEDYDYVHLQGKEDFERQQKELLEKENIIKQSQVQLGQEQINQFKKLEQEVIKPVENDITQWAPQQHPAATPDSSSSSSPPPPSAQVCARDRQLLGFYSEQCEQHFVTLLSAVDAFFACVSAGQPPRIFVAHSKFVILSAHKLVFIGDTLSRQASAPDVANRVMNSSNVLCDLLKTVVTATKTAALNYPNTAAIQEMVDRVTDLSHHSQQFKEQLLQMANS</sequence>
<dbReference type="GO" id="GO:0017124">
    <property type="term" value="F:SH3 domain binding"/>
    <property type="evidence" value="ECO:0007669"/>
    <property type="project" value="UniProtKB-KW"/>
</dbReference>
<dbReference type="SMART" id="SM00326">
    <property type="entry name" value="SH3"/>
    <property type="match status" value="1"/>
</dbReference>
<evidence type="ECO:0000256" key="14">
    <source>
        <dbReference type="ARBA" id="ARBA00079691"/>
    </source>
</evidence>
<comment type="caution">
    <text evidence="19">The sequence shown here is derived from an EMBL/GenBank/DDBJ whole genome shotgun (WGS) entry which is preliminary data.</text>
</comment>
<evidence type="ECO:0000256" key="9">
    <source>
        <dbReference type="ARBA" id="ARBA00022949"/>
    </source>
</evidence>
<evidence type="ECO:0000256" key="13">
    <source>
        <dbReference type="ARBA" id="ARBA00072413"/>
    </source>
</evidence>
<evidence type="ECO:0000256" key="2">
    <source>
        <dbReference type="ARBA" id="ARBA00004489"/>
    </source>
</evidence>
<evidence type="ECO:0000256" key="8">
    <source>
        <dbReference type="ARBA" id="ARBA00022889"/>
    </source>
</evidence>
<evidence type="ECO:0000256" key="10">
    <source>
        <dbReference type="ARBA" id="ARBA00022990"/>
    </source>
</evidence>
<dbReference type="Pfam" id="PF12026">
    <property type="entry name" value="CAS_C"/>
    <property type="match status" value="1"/>
</dbReference>
<dbReference type="PANTHER" id="PTHR10654">
    <property type="entry name" value="CAS SCAFFOLDING PROTEIN"/>
    <property type="match status" value="1"/>
</dbReference>
<keyword evidence="20" id="KW-1185">Reference proteome</keyword>
<dbReference type="GO" id="GO:0005737">
    <property type="term" value="C:cytoplasm"/>
    <property type="evidence" value="ECO:0007669"/>
    <property type="project" value="UniProtKB-SubCell"/>
</dbReference>
<dbReference type="GO" id="GO:0016477">
    <property type="term" value="P:cell migration"/>
    <property type="evidence" value="ECO:0007669"/>
    <property type="project" value="UniProtKB-ARBA"/>
</dbReference>
<dbReference type="GO" id="GO:0030424">
    <property type="term" value="C:axon"/>
    <property type="evidence" value="ECO:0007669"/>
    <property type="project" value="UniProtKB-SubCell"/>
</dbReference>
<dbReference type="InterPro" id="IPR001452">
    <property type="entry name" value="SH3_domain"/>
</dbReference>
<feature type="compositionally biased region" description="Low complexity" evidence="17">
    <location>
        <begin position="229"/>
        <end position="242"/>
    </location>
</feature>
<dbReference type="Proteomes" id="UP000693946">
    <property type="component" value="Linkage Group LG20"/>
</dbReference>
<keyword evidence="11" id="KW-0729">SH3-binding</keyword>
<dbReference type="Pfam" id="PF08824">
    <property type="entry name" value="Serine_rich"/>
    <property type="match status" value="1"/>
</dbReference>
<evidence type="ECO:0000256" key="4">
    <source>
        <dbReference type="ARBA" id="ARBA00007848"/>
    </source>
</evidence>
<evidence type="ECO:0000259" key="18">
    <source>
        <dbReference type="PROSITE" id="PS50002"/>
    </source>
</evidence>
<keyword evidence="6" id="KW-0963">Cytoplasm</keyword>
<dbReference type="InterPro" id="IPR014928">
    <property type="entry name" value="Serine_rich_dom"/>
</dbReference>
<evidence type="ECO:0000256" key="15">
    <source>
        <dbReference type="ARBA" id="ARBA00081467"/>
    </source>
</evidence>
<keyword evidence="8" id="KW-0130">Cell adhesion</keyword>
<feature type="region of interest" description="Disordered" evidence="17">
    <location>
        <begin position="369"/>
        <end position="512"/>
    </location>
</feature>
<feature type="compositionally biased region" description="Polar residues" evidence="17">
    <location>
        <begin position="218"/>
        <end position="228"/>
    </location>
</feature>
<feature type="domain" description="SH3" evidence="18">
    <location>
        <begin position="133"/>
        <end position="195"/>
    </location>
</feature>
<keyword evidence="9" id="KW-0965">Cell junction</keyword>
<evidence type="ECO:0000256" key="3">
    <source>
        <dbReference type="ARBA" id="ARBA00004496"/>
    </source>
</evidence>
<dbReference type="InterPro" id="IPR021901">
    <property type="entry name" value="CAS_C"/>
</dbReference>
<dbReference type="InterPro" id="IPR037362">
    <property type="entry name" value="CAS_fam"/>
</dbReference>
<evidence type="ECO:0000256" key="17">
    <source>
        <dbReference type="SAM" id="MobiDB-lite"/>
    </source>
</evidence>
<dbReference type="CDD" id="cd12002">
    <property type="entry name" value="SH3_NEDD9"/>
    <property type="match status" value="1"/>
</dbReference>
<dbReference type="EMBL" id="JAGKHQ010000013">
    <property type="protein sequence ID" value="KAG7500865.1"/>
    <property type="molecule type" value="Genomic_DNA"/>
</dbReference>
<dbReference type="GO" id="GO:0005886">
    <property type="term" value="C:plasma membrane"/>
    <property type="evidence" value="ECO:0007669"/>
    <property type="project" value="TreeGrafter"/>
</dbReference>
<dbReference type="Pfam" id="PF00018">
    <property type="entry name" value="SH3_1"/>
    <property type="match status" value="1"/>
</dbReference>
<feature type="compositionally biased region" description="Polar residues" evidence="17">
    <location>
        <begin position="411"/>
        <end position="420"/>
    </location>
</feature>
<comment type="subcellular location">
    <subcellularLocation>
        <location evidence="1">Cell junction</location>
        <location evidence="1">Focal adhesion</location>
    </subcellularLocation>
    <subcellularLocation>
        <location evidence="2">Cell projection</location>
        <location evidence="2">Axon</location>
    </subcellularLocation>
    <subcellularLocation>
        <location evidence="3">Cytoplasm</location>
    </subcellularLocation>
</comment>
<feature type="region of interest" description="Disordered" evidence="17">
    <location>
        <begin position="797"/>
        <end position="818"/>
    </location>
</feature>
<keyword evidence="5 16" id="KW-0728">SH3 domain</keyword>
<evidence type="ECO:0000313" key="20">
    <source>
        <dbReference type="Proteomes" id="UP000693946"/>
    </source>
</evidence>
<dbReference type="InterPro" id="IPR035746">
    <property type="entry name" value="NEDD9_SH3"/>
</dbReference>
<protein>
    <recommendedName>
        <fullName evidence="13">Breast cancer anti-estrogen resistance protein 1</fullName>
    </recommendedName>
    <alternativeName>
        <fullName evidence="14">CRK-associated substrate</fullName>
    </alternativeName>
    <alternativeName>
        <fullName evidence="15">p130cas</fullName>
    </alternativeName>
</protein>
<dbReference type="AlphaFoldDB" id="A0AAV6R8R2"/>